<accession>A0A2V5IER0</accession>
<reference evidence="1 2" key="1">
    <citation type="submission" date="2018-02" db="EMBL/GenBank/DDBJ databases">
        <title>The genomes of Aspergillus section Nigri reveals drivers in fungal speciation.</title>
        <authorList>
            <consortium name="DOE Joint Genome Institute"/>
            <person name="Vesth T.C."/>
            <person name="Nybo J."/>
            <person name="Theobald S."/>
            <person name="Brandl J."/>
            <person name="Frisvad J.C."/>
            <person name="Nielsen K.F."/>
            <person name="Lyhne E.K."/>
            <person name="Kogle M.E."/>
            <person name="Kuo A."/>
            <person name="Riley R."/>
            <person name="Clum A."/>
            <person name="Nolan M."/>
            <person name="Lipzen A."/>
            <person name="Salamov A."/>
            <person name="Henrissat B."/>
            <person name="Wiebenga A."/>
            <person name="De vries R.P."/>
            <person name="Grigoriev I.V."/>
            <person name="Mortensen U.H."/>
            <person name="Andersen M.R."/>
            <person name="Baker S.E."/>
        </authorList>
    </citation>
    <scope>NUCLEOTIDE SEQUENCE [LARGE SCALE GENOMIC DNA]</scope>
    <source>
        <strain evidence="1 2">CBS 114.80</strain>
    </source>
</reference>
<evidence type="ECO:0000313" key="1">
    <source>
        <dbReference type="EMBL" id="PYI35168.1"/>
    </source>
</evidence>
<dbReference type="Proteomes" id="UP000248817">
    <property type="component" value="Unassembled WGS sequence"/>
</dbReference>
<dbReference type="AlphaFoldDB" id="A0A2V5IER0"/>
<keyword evidence="2" id="KW-1185">Reference proteome</keyword>
<protein>
    <submittedName>
        <fullName evidence="1">Uncharacterized protein</fullName>
    </submittedName>
</protein>
<proteinExistence type="predicted"/>
<sequence>MYSILVQGQSVFARILSFFIPAEGNVVSCPVWKNHSSCCSSSSGKLQGFVGTFQVTGSLVFFSLLYLPSTHIHWITWMGAGTSV</sequence>
<gene>
    <name evidence="1" type="ORF">BP00DRAFT_267881</name>
</gene>
<name>A0A2V5IER0_9EURO</name>
<evidence type="ECO:0000313" key="2">
    <source>
        <dbReference type="Proteomes" id="UP000248817"/>
    </source>
</evidence>
<dbReference type="EMBL" id="KZ825471">
    <property type="protein sequence ID" value="PYI35168.1"/>
    <property type="molecule type" value="Genomic_DNA"/>
</dbReference>
<organism evidence="1 2">
    <name type="scientific">Aspergillus indologenus CBS 114.80</name>
    <dbReference type="NCBI Taxonomy" id="1450541"/>
    <lineage>
        <taxon>Eukaryota</taxon>
        <taxon>Fungi</taxon>
        <taxon>Dikarya</taxon>
        <taxon>Ascomycota</taxon>
        <taxon>Pezizomycotina</taxon>
        <taxon>Eurotiomycetes</taxon>
        <taxon>Eurotiomycetidae</taxon>
        <taxon>Eurotiales</taxon>
        <taxon>Aspergillaceae</taxon>
        <taxon>Aspergillus</taxon>
        <taxon>Aspergillus subgen. Circumdati</taxon>
    </lineage>
</organism>